<keyword evidence="3" id="KW-0460">Magnesium</keyword>
<dbReference type="InterPro" id="IPR029401">
    <property type="entry name" value="Nudix_N"/>
</dbReference>
<dbReference type="PROSITE" id="PS51462">
    <property type="entry name" value="NUDIX"/>
    <property type="match status" value="1"/>
</dbReference>
<accession>A0A212QYB5</accession>
<dbReference type="Proteomes" id="UP000197065">
    <property type="component" value="Unassembled WGS sequence"/>
</dbReference>
<proteinExistence type="inferred from homology"/>
<dbReference type="PANTHER" id="PTHR43222">
    <property type="entry name" value="NUDIX HYDROLASE 23"/>
    <property type="match status" value="1"/>
</dbReference>
<dbReference type="SUPFAM" id="SSF55811">
    <property type="entry name" value="Nudix"/>
    <property type="match status" value="1"/>
</dbReference>
<reference evidence="6 7" key="1">
    <citation type="submission" date="2017-06" db="EMBL/GenBank/DDBJ databases">
        <authorList>
            <person name="Kim H.J."/>
            <person name="Triplett B.A."/>
        </authorList>
    </citation>
    <scope>NUCLEOTIDE SEQUENCE [LARGE SCALE GENOMIC DNA]</scope>
    <source>
        <strain evidence="6 7">B29T1</strain>
    </source>
</reference>
<dbReference type="Pfam" id="PF14803">
    <property type="entry name" value="Zn_ribbon_Nudix"/>
    <property type="match status" value="1"/>
</dbReference>
<keyword evidence="7" id="KW-1185">Reference proteome</keyword>
<evidence type="ECO:0000313" key="6">
    <source>
        <dbReference type="EMBL" id="SNB64566.1"/>
    </source>
</evidence>
<sequence>MRFCSSCGQPVAKMIPKGDERERFVCLGCATIHYVNPKIVVGALCVHEDRILLCRRAIEPRVGFWTLPAGFMELGETAEEGAVREAMEEANAKIAIDGLLAIYSIKRIDQVQIFYHARLLDPAVSPGVESQAVMLVGFDAIPWDELAFPSVEWALRRAIELRQQARAG</sequence>
<dbReference type="AlphaFoldDB" id="A0A212QYB5"/>
<organism evidence="6 7">
    <name type="scientific">Arboricoccus pini</name>
    <dbReference type="NCBI Taxonomy" id="1963835"/>
    <lineage>
        <taxon>Bacteria</taxon>
        <taxon>Pseudomonadati</taxon>
        <taxon>Pseudomonadota</taxon>
        <taxon>Alphaproteobacteria</taxon>
        <taxon>Geminicoccales</taxon>
        <taxon>Geminicoccaceae</taxon>
        <taxon>Arboricoccus</taxon>
    </lineage>
</organism>
<comment type="cofactor">
    <cofactor evidence="1">
        <name>Mg(2+)</name>
        <dbReference type="ChEBI" id="CHEBI:18420"/>
    </cofactor>
</comment>
<evidence type="ECO:0000259" key="5">
    <source>
        <dbReference type="PROSITE" id="PS51462"/>
    </source>
</evidence>
<name>A0A212QYB5_9PROT</name>
<dbReference type="CDD" id="cd04511">
    <property type="entry name" value="NUDIX_Hydrolase"/>
    <property type="match status" value="1"/>
</dbReference>
<dbReference type="PRINTS" id="PR00502">
    <property type="entry name" value="NUDIXFAMILY"/>
</dbReference>
<evidence type="ECO:0000256" key="3">
    <source>
        <dbReference type="ARBA" id="ARBA00022842"/>
    </source>
</evidence>
<evidence type="ECO:0000256" key="1">
    <source>
        <dbReference type="ARBA" id="ARBA00001946"/>
    </source>
</evidence>
<gene>
    <name evidence="6" type="ORF">SAMN07250955_104104</name>
</gene>
<dbReference type="GO" id="GO:0016787">
    <property type="term" value="F:hydrolase activity"/>
    <property type="evidence" value="ECO:0007669"/>
    <property type="project" value="UniProtKB-KW"/>
</dbReference>
<comment type="similarity">
    <text evidence="4">Belongs to the Nudix hydrolase family.</text>
</comment>
<evidence type="ECO:0000313" key="7">
    <source>
        <dbReference type="Proteomes" id="UP000197065"/>
    </source>
</evidence>
<dbReference type="InterPro" id="IPR020476">
    <property type="entry name" value="Nudix_hydrolase"/>
</dbReference>
<dbReference type="EMBL" id="FYEH01000004">
    <property type="protein sequence ID" value="SNB64566.1"/>
    <property type="molecule type" value="Genomic_DNA"/>
</dbReference>
<protein>
    <submittedName>
        <fullName evidence="6">ADP-ribose pyrophosphatase YjhB, NUDIX family</fullName>
    </submittedName>
</protein>
<dbReference type="PANTHER" id="PTHR43222:SF2">
    <property type="entry name" value="NUDIX HYDROLASE 23, CHLOROPLASTIC"/>
    <property type="match status" value="1"/>
</dbReference>
<evidence type="ECO:0000256" key="2">
    <source>
        <dbReference type="ARBA" id="ARBA00022801"/>
    </source>
</evidence>
<dbReference type="InterPro" id="IPR015797">
    <property type="entry name" value="NUDIX_hydrolase-like_dom_sf"/>
</dbReference>
<dbReference type="OrthoDB" id="9761969at2"/>
<dbReference type="RefSeq" id="WP_088560694.1">
    <property type="nucleotide sequence ID" value="NZ_FYEH01000004.1"/>
</dbReference>
<dbReference type="Gene3D" id="3.90.79.10">
    <property type="entry name" value="Nucleoside Triphosphate Pyrophosphohydrolase"/>
    <property type="match status" value="1"/>
</dbReference>
<dbReference type="InterPro" id="IPR000086">
    <property type="entry name" value="NUDIX_hydrolase_dom"/>
</dbReference>
<dbReference type="Gene3D" id="2.20.70.10">
    <property type="match status" value="1"/>
</dbReference>
<evidence type="ECO:0000256" key="4">
    <source>
        <dbReference type="RuleBase" id="RU003476"/>
    </source>
</evidence>
<feature type="domain" description="Nudix hydrolase" evidence="5">
    <location>
        <begin position="36"/>
        <end position="163"/>
    </location>
</feature>
<keyword evidence="2 4" id="KW-0378">Hydrolase</keyword>
<dbReference type="PROSITE" id="PS00893">
    <property type="entry name" value="NUDIX_BOX"/>
    <property type="match status" value="1"/>
</dbReference>
<dbReference type="Pfam" id="PF00293">
    <property type="entry name" value="NUDIX"/>
    <property type="match status" value="1"/>
</dbReference>
<dbReference type="InterPro" id="IPR020084">
    <property type="entry name" value="NUDIX_hydrolase_CS"/>
</dbReference>